<evidence type="ECO:0000256" key="3">
    <source>
        <dbReference type="ARBA" id="ARBA00023155"/>
    </source>
</evidence>
<dbReference type="SUPFAM" id="SSF46689">
    <property type="entry name" value="Homeodomain-like"/>
    <property type="match status" value="1"/>
</dbReference>
<comment type="similarity">
    <text evidence="1">Belongs to the TALE/M-ATYP homeobox family.</text>
</comment>
<feature type="region of interest" description="Disordered" evidence="5">
    <location>
        <begin position="339"/>
        <end position="359"/>
    </location>
</feature>
<reference evidence="8" key="1">
    <citation type="submission" date="2011-08" db="EMBL/GenBank/DDBJ databases">
        <title>Cloning and sequence analysis of A mating-type in Volvariella volvacea.</title>
        <authorList>
            <person name="Xie B.G."/>
            <person name="Chen B.Z."/>
            <person name="Zou F."/>
            <person name="Deng Y.J."/>
            <person name="Gui F."/>
        </authorList>
    </citation>
    <scope>NUCLEOTIDE SEQUENCE</scope>
</reference>
<dbReference type="Gene3D" id="1.10.10.60">
    <property type="entry name" value="Homeodomain-like"/>
    <property type="match status" value="1"/>
</dbReference>
<keyword evidence="4" id="KW-0539">Nucleus</keyword>
<organism evidence="8">
    <name type="scientific">Volvariella volvacea</name>
    <dbReference type="NCBI Taxonomy" id="36659"/>
    <lineage>
        <taxon>Eukaryota</taxon>
        <taxon>Fungi</taxon>
        <taxon>Dikarya</taxon>
        <taxon>Basidiomycota</taxon>
        <taxon>Agaricomycotina</taxon>
        <taxon>Agaricomycetes</taxon>
        <taxon>Agaricomycetidae</taxon>
        <taxon>Agaricales</taxon>
        <taxon>Pluteineae</taxon>
        <taxon>Pluteaceae</taxon>
        <taxon>Volvariella</taxon>
    </lineage>
</organism>
<accession>G9I6E2</accession>
<protein>
    <submittedName>
        <fullName evidence="8">HD1 homeodomain mating-type protein</fullName>
    </submittedName>
</protein>
<feature type="compositionally biased region" description="Polar residues" evidence="5">
    <location>
        <begin position="249"/>
        <end position="270"/>
    </location>
</feature>
<evidence type="ECO:0000259" key="7">
    <source>
        <dbReference type="Pfam" id="PF12731"/>
    </source>
</evidence>
<dbReference type="EMBL" id="JN578700">
    <property type="protein sequence ID" value="AEX07898.1"/>
    <property type="molecule type" value="Genomic_DNA"/>
</dbReference>
<keyword evidence="3 8" id="KW-0371">Homeobox</keyword>
<dbReference type="InterPro" id="IPR024333">
    <property type="entry name" value="Mating-type_A-alpha/beta_1_N"/>
</dbReference>
<dbReference type="InterPro" id="IPR001356">
    <property type="entry name" value="HD"/>
</dbReference>
<evidence type="ECO:0000259" key="6">
    <source>
        <dbReference type="Pfam" id="PF05920"/>
    </source>
</evidence>
<evidence type="ECO:0000256" key="4">
    <source>
        <dbReference type="ARBA" id="ARBA00023242"/>
    </source>
</evidence>
<proteinExistence type="inferred from homology"/>
<feature type="domain" description="Mating-type protein A-alpha/beta 1 N-terminal" evidence="7">
    <location>
        <begin position="7"/>
        <end position="89"/>
    </location>
</feature>
<dbReference type="InterPro" id="IPR008422">
    <property type="entry name" value="KN_HD"/>
</dbReference>
<dbReference type="AlphaFoldDB" id="G9I6E2"/>
<sequence>MTPLTSSTEQIKQDILNVEEKFYEVMGGDEDALRSFYDRFQCVMEAALSHAEFDDELMMLVNTVSQRVAILAESMLSYHDSVKRISDQLFKELSSLDETQKVDELLKYVHSHIDQCHAWTQWCACSNNHTAFKRSPSAYIKPAYEWLLANLHNPYPSIVIRNHLAKESKCSRQVIDSWFTDIRKRIGWSALRKSFSNKRSAIVEAATRYFLHNGDGLSSDVRKGFAKMSWSARNLYSHKFLETSLASGLDSNPADNTDYPTPAQSPQGPSGTLPAYEDPREQPSLPKSPRAEFYLGFSYDHDNPCSAQAAMQETNQLPSPPASSDGELSQDDSHRFLSIGAISRKRKRSPSNSPDPLRATKRSIICHNASGKSSPLPQPTSLLDANQDNAIDDWFNLWTAQQPNTLDDLCAPVEVELFDYSSLNSLESSTTSNACSADRTGISTLYATHDWTAFGGQGFSCAPDDTTSIAPHESHGSSLPDLDWDWLLSCFPTDESHPNSTALQV</sequence>
<evidence type="ECO:0000256" key="1">
    <source>
        <dbReference type="ARBA" id="ARBA00005800"/>
    </source>
</evidence>
<dbReference type="CDD" id="cd00086">
    <property type="entry name" value="homeodomain"/>
    <property type="match status" value="1"/>
</dbReference>
<dbReference type="GO" id="GO:0003677">
    <property type="term" value="F:DNA binding"/>
    <property type="evidence" value="ECO:0007669"/>
    <property type="project" value="UniProtKB-KW"/>
</dbReference>
<evidence type="ECO:0000256" key="2">
    <source>
        <dbReference type="ARBA" id="ARBA00023125"/>
    </source>
</evidence>
<keyword evidence="2" id="KW-0238">DNA-binding</keyword>
<dbReference type="Pfam" id="PF12731">
    <property type="entry name" value="Mating_N"/>
    <property type="match status" value="1"/>
</dbReference>
<name>G9I6E2_9AGAR</name>
<dbReference type="Pfam" id="PF05920">
    <property type="entry name" value="Homeobox_KN"/>
    <property type="match status" value="1"/>
</dbReference>
<evidence type="ECO:0000256" key="5">
    <source>
        <dbReference type="SAM" id="MobiDB-lite"/>
    </source>
</evidence>
<feature type="region of interest" description="Disordered" evidence="5">
    <location>
        <begin position="249"/>
        <end position="288"/>
    </location>
</feature>
<evidence type="ECO:0000313" key="8">
    <source>
        <dbReference type="EMBL" id="AEX07898.1"/>
    </source>
</evidence>
<dbReference type="InterPro" id="IPR009057">
    <property type="entry name" value="Homeodomain-like_sf"/>
</dbReference>
<feature type="domain" description="KN homeodomain" evidence="6">
    <location>
        <begin position="146"/>
        <end position="185"/>
    </location>
</feature>
<dbReference type="GO" id="GO:0006355">
    <property type="term" value="P:regulation of DNA-templated transcription"/>
    <property type="evidence" value="ECO:0007669"/>
    <property type="project" value="InterPro"/>
</dbReference>